<reference evidence="1" key="1">
    <citation type="journal article" date="2020" name="Stud. Mycol.">
        <title>101 Dothideomycetes genomes: a test case for predicting lifestyles and emergence of pathogens.</title>
        <authorList>
            <person name="Haridas S."/>
            <person name="Albert R."/>
            <person name="Binder M."/>
            <person name="Bloem J."/>
            <person name="Labutti K."/>
            <person name="Salamov A."/>
            <person name="Andreopoulos B."/>
            <person name="Baker S."/>
            <person name="Barry K."/>
            <person name="Bills G."/>
            <person name="Bluhm B."/>
            <person name="Cannon C."/>
            <person name="Castanera R."/>
            <person name="Culley D."/>
            <person name="Daum C."/>
            <person name="Ezra D."/>
            <person name="Gonzalez J."/>
            <person name="Henrissat B."/>
            <person name="Kuo A."/>
            <person name="Liang C."/>
            <person name="Lipzen A."/>
            <person name="Lutzoni F."/>
            <person name="Magnuson J."/>
            <person name="Mondo S."/>
            <person name="Nolan M."/>
            <person name="Ohm R."/>
            <person name="Pangilinan J."/>
            <person name="Park H.-J."/>
            <person name="Ramirez L."/>
            <person name="Alfaro M."/>
            <person name="Sun H."/>
            <person name="Tritt A."/>
            <person name="Yoshinaga Y."/>
            <person name="Zwiers L.-H."/>
            <person name="Turgeon B."/>
            <person name="Goodwin S."/>
            <person name="Spatafora J."/>
            <person name="Crous P."/>
            <person name="Grigoriev I."/>
        </authorList>
    </citation>
    <scope>NUCLEOTIDE SEQUENCE</scope>
    <source>
        <strain evidence="1">CBS 627.86</strain>
    </source>
</reference>
<sequence length="600" mass="69351">MTSSRAGINAVNVDLAERTMNDMFGDPGDWNLQKLRGLTVRGRTKYPLMRDDEVPLQNMPFSAWAPPPFDRINHSIMDQLITGFNSTNTVVPFPARLQTLKARLWNGMVPMTGVRWKEKRLDDPKNFQQFFDLMCETIMIFAFLNEPGVLERMQHGFNWLAREYEDYGAAINARREQKGIRERLDITSMWAEYMEALLTTMATRTHQWLVERVDEIQKKSKTEYEAAVAAVGNDLAAVTSAGKAFFERIQDINLALSRADFVLFIPMDGFSGHDISTGVRDLSLAVRQDLYYKLSDARLWERHMPFVEQTDRETGLRDPKAVTAWFHESRDNRAAIRNDLRGTPKRLGEAHWITILRSRIDWYLKHGGDPTRQTWGFVCYRLTYRQTDLEWARFKEKLEADLMKSGEWTNGAESVKATGGLQWLDGREIGIAEGDIAAAKRHFATFPNTRDFMRRMWKQDFLAVDMQSYLSYSHPEDGQRPEREEGKPYGDMGGHVRLVDTAVYDIQLIKETSPGFKGDFKVLTTLIFDEVYPLLASLAQRPRDLWPLARLHPHSTYVGPTVRCQEEEWEMQRSLKEMMMGSFYNYIRNRQADDGGFPGM</sequence>
<dbReference type="EMBL" id="ML977389">
    <property type="protein sequence ID" value="KAF2105255.1"/>
    <property type="molecule type" value="Genomic_DNA"/>
</dbReference>
<keyword evidence="2" id="KW-1185">Reference proteome</keyword>
<proteinExistence type="predicted"/>
<accession>A0A6A5YDX0</accession>
<evidence type="ECO:0000313" key="2">
    <source>
        <dbReference type="Proteomes" id="UP000799770"/>
    </source>
</evidence>
<dbReference type="AlphaFoldDB" id="A0A6A5YDX0"/>
<evidence type="ECO:0000313" key="1">
    <source>
        <dbReference type="EMBL" id="KAF2105255.1"/>
    </source>
</evidence>
<dbReference type="Proteomes" id="UP000799770">
    <property type="component" value="Unassembled WGS sequence"/>
</dbReference>
<organism evidence="1 2">
    <name type="scientific">Lophiotrema nucula</name>
    <dbReference type="NCBI Taxonomy" id="690887"/>
    <lineage>
        <taxon>Eukaryota</taxon>
        <taxon>Fungi</taxon>
        <taxon>Dikarya</taxon>
        <taxon>Ascomycota</taxon>
        <taxon>Pezizomycotina</taxon>
        <taxon>Dothideomycetes</taxon>
        <taxon>Pleosporomycetidae</taxon>
        <taxon>Pleosporales</taxon>
        <taxon>Lophiotremataceae</taxon>
        <taxon>Lophiotrema</taxon>
    </lineage>
</organism>
<name>A0A6A5YDX0_9PLEO</name>
<gene>
    <name evidence="1" type="ORF">BDV96DRAFT_509681</name>
</gene>
<protein>
    <submittedName>
        <fullName evidence="1">Uncharacterized protein</fullName>
    </submittedName>
</protein>
<dbReference type="OrthoDB" id="3437405at2759"/>